<name>A0A0L0NKD8_TOLOC</name>
<dbReference type="SUPFAM" id="SSF55298">
    <property type="entry name" value="YjgF-like"/>
    <property type="match status" value="1"/>
</dbReference>
<dbReference type="PANTHER" id="PTHR43857:SF1">
    <property type="entry name" value="YJGH FAMILY PROTEIN"/>
    <property type="match status" value="1"/>
</dbReference>
<gene>
    <name evidence="1" type="ORF">TOPH_00817</name>
</gene>
<comment type="caution">
    <text evidence="1">The sequence shown here is derived from an EMBL/GenBank/DDBJ whole genome shotgun (WGS) entry which is preliminary data.</text>
</comment>
<dbReference type="EMBL" id="LFRF01000002">
    <property type="protein sequence ID" value="KND94581.1"/>
    <property type="molecule type" value="Genomic_DNA"/>
</dbReference>
<accession>A0A0L0NKD8</accession>
<dbReference type="STRING" id="1163406.A0A0L0NKD8"/>
<dbReference type="InterPro" id="IPR006175">
    <property type="entry name" value="YjgF/YER057c/UK114"/>
</dbReference>
<dbReference type="InterPro" id="IPR035959">
    <property type="entry name" value="RutC-like_sf"/>
</dbReference>
<sequence length="137" mass="15052">MSAPKYNNPPGIKPFADTTYYSQTADLGAGLIKCAGQGGWTIDQGPLGPIPDSAREQVENAFRNIDHILREAGLHGGARDVYLVRTYHLDIDETLGMVTEGLQTWVGHRPIWTAIGVARLADERMKIEIEVEAKQHA</sequence>
<dbReference type="OrthoDB" id="309640at2759"/>
<dbReference type="Proteomes" id="UP000036947">
    <property type="component" value="Unassembled WGS sequence"/>
</dbReference>
<proteinExistence type="predicted"/>
<dbReference type="Gene3D" id="3.30.1330.40">
    <property type="entry name" value="RutC-like"/>
    <property type="match status" value="1"/>
</dbReference>
<dbReference type="PANTHER" id="PTHR43857">
    <property type="entry name" value="BLR7761 PROTEIN"/>
    <property type="match status" value="1"/>
</dbReference>
<dbReference type="Pfam" id="PF01042">
    <property type="entry name" value="Ribonuc_L-PSP"/>
    <property type="match status" value="1"/>
</dbReference>
<keyword evidence="2" id="KW-1185">Reference proteome</keyword>
<organism evidence="1 2">
    <name type="scientific">Tolypocladium ophioglossoides (strain CBS 100239)</name>
    <name type="common">Snaketongue truffleclub</name>
    <name type="synonym">Elaphocordyceps ophioglossoides</name>
    <dbReference type="NCBI Taxonomy" id="1163406"/>
    <lineage>
        <taxon>Eukaryota</taxon>
        <taxon>Fungi</taxon>
        <taxon>Dikarya</taxon>
        <taxon>Ascomycota</taxon>
        <taxon>Pezizomycotina</taxon>
        <taxon>Sordariomycetes</taxon>
        <taxon>Hypocreomycetidae</taxon>
        <taxon>Hypocreales</taxon>
        <taxon>Ophiocordycipitaceae</taxon>
        <taxon>Tolypocladium</taxon>
    </lineage>
</organism>
<evidence type="ECO:0008006" key="3">
    <source>
        <dbReference type="Google" id="ProtNLM"/>
    </source>
</evidence>
<dbReference type="AlphaFoldDB" id="A0A0L0NKD8"/>
<evidence type="ECO:0000313" key="2">
    <source>
        <dbReference type="Proteomes" id="UP000036947"/>
    </source>
</evidence>
<reference evidence="1 2" key="1">
    <citation type="journal article" date="2015" name="BMC Genomics">
        <title>The genome of the truffle-parasite Tolypocladium ophioglossoides and the evolution of antifungal peptaibiotics.</title>
        <authorList>
            <person name="Quandt C.A."/>
            <person name="Bushley K.E."/>
            <person name="Spatafora J.W."/>
        </authorList>
    </citation>
    <scope>NUCLEOTIDE SEQUENCE [LARGE SCALE GENOMIC DNA]</scope>
    <source>
        <strain evidence="1 2">CBS 100239</strain>
    </source>
</reference>
<evidence type="ECO:0000313" key="1">
    <source>
        <dbReference type="EMBL" id="KND94581.1"/>
    </source>
</evidence>
<protein>
    <recommendedName>
        <fullName evidence="3">RutC family protein YjgH</fullName>
    </recommendedName>
</protein>